<evidence type="ECO:0008006" key="3">
    <source>
        <dbReference type="Google" id="ProtNLM"/>
    </source>
</evidence>
<keyword evidence="2" id="KW-1185">Reference proteome</keyword>
<gene>
    <name evidence="1" type="ORF">PECAL_5P24890</name>
</gene>
<reference evidence="1" key="1">
    <citation type="submission" date="2021-11" db="EMBL/GenBank/DDBJ databases">
        <authorList>
            <consortium name="Genoscope - CEA"/>
            <person name="William W."/>
        </authorList>
    </citation>
    <scope>NUCLEOTIDE SEQUENCE</scope>
</reference>
<organism evidence="1 2">
    <name type="scientific">Pelagomonas calceolata</name>
    <dbReference type="NCBI Taxonomy" id="35677"/>
    <lineage>
        <taxon>Eukaryota</taxon>
        <taxon>Sar</taxon>
        <taxon>Stramenopiles</taxon>
        <taxon>Ochrophyta</taxon>
        <taxon>Pelagophyceae</taxon>
        <taxon>Pelagomonadales</taxon>
        <taxon>Pelagomonadaceae</taxon>
        <taxon>Pelagomonas</taxon>
    </lineage>
</organism>
<name>A0A8J2T0R1_9STRA</name>
<accession>A0A8J2T0R1</accession>
<sequence>MSLSLTKVQVVDAGRRWRGRAEFLVVAKIGSCRVGRWRSFSDFKRLAQKLWDVDDRLSRIAGGVSLFVNAQRSWACVRRRQHCFRNLDVDYLTIKAFLLERFLHDALYEAPTAEVFNEFLDIRPAPAAQVSFASSSPSLPRSAVSGSLSR</sequence>
<evidence type="ECO:0000313" key="1">
    <source>
        <dbReference type="EMBL" id="CAH0377971.1"/>
    </source>
</evidence>
<comment type="caution">
    <text evidence="1">The sequence shown here is derived from an EMBL/GenBank/DDBJ whole genome shotgun (WGS) entry which is preliminary data.</text>
</comment>
<dbReference type="Proteomes" id="UP000789595">
    <property type="component" value="Unassembled WGS sequence"/>
</dbReference>
<dbReference type="OrthoDB" id="44355at2759"/>
<evidence type="ECO:0000313" key="2">
    <source>
        <dbReference type="Proteomes" id="UP000789595"/>
    </source>
</evidence>
<dbReference type="EMBL" id="CAKKNE010000005">
    <property type="protein sequence ID" value="CAH0377971.1"/>
    <property type="molecule type" value="Genomic_DNA"/>
</dbReference>
<dbReference type="AlphaFoldDB" id="A0A8J2T0R1"/>
<protein>
    <recommendedName>
        <fullName evidence="3">PX domain-containing protein</fullName>
    </recommendedName>
</protein>
<proteinExistence type="predicted"/>